<feature type="region of interest" description="Disordered" evidence="6">
    <location>
        <begin position="240"/>
        <end position="285"/>
    </location>
</feature>
<comment type="function">
    <text evidence="5">Transcription activator.</text>
</comment>
<feature type="compositionally biased region" description="Polar residues" evidence="6">
    <location>
        <begin position="254"/>
        <end position="285"/>
    </location>
</feature>
<dbReference type="GO" id="GO:0005524">
    <property type="term" value="F:ATP binding"/>
    <property type="evidence" value="ECO:0007669"/>
    <property type="project" value="UniProtKB-UniRule"/>
</dbReference>
<dbReference type="GO" id="GO:0006355">
    <property type="term" value="P:regulation of DNA-templated transcription"/>
    <property type="evidence" value="ECO:0007669"/>
    <property type="project" value="InterPro"/>
</dbReference>
<dbReference type="InterPro" id="IPR031137">
    <property type="entry name" value="GRF"/>
</dbReference>
<dbReference type="PROSITE" id="PS51666">
    <property type="entry name" value="QLQ"/>
    <property type="match status" value="1"/>
</dbReference>
<evidence type="ECO:0000259" key="7">
    <source>
        <dbReference type="PROSITE" id="PS51666"/>
    </source>
</evidence>
<keyword evidence="3 4" id="KW-0539">Nucleus</keyword>
<dbReference type="PANTHER" id="PTHR31602:SF51">
    <property type="entry name" value="GROWTH-REGULATING FACTOR"/>
    <property type="match status" value="1"/>
</dbReference>
<feature type="domain" description="WRC" evidence="8">
    <location>
        <begin position="208"/>
        <end position="252"/>
    </location>
</feature>
<dbReference type="InterPro" id="IPR014977">
    <property type="entry name" value="WRC_dom"/>
</dbReference>
<dbReference type="AlphaFoldDB" id="A0A6A2WET6"/>
<evidence type="ECO:0000256" key="4">
    <source>
        <dbReference type="PROSITE-ProRule" id="PRU01002"/>
    </source>
</evidence>
<comment type="similarity">
    <text evidence="2 5">Belongs to the GRF family.</text>
</comment>
<feature type="domain" description="QLQ" evidence="7">
    <location>
        <begin position="140"/>
        <end position="175"/>
    </location>
</feature>
<feature type="region of interest" description="Disordered" evidence="6">
    <location>
        <begin position="39"/>
        <end position="65"/>
    </location>
</feature>
<protein>
    <recommendedName>
        <fullName evidence="5">Growth-regulating factor</fullName>
    </recommendedName>
</protein>
<evidence type="ECO:0000256" key="6">
    <source>
        <dbReference type="SAM" id="MobiDB-lite"/>
    </source>
</evidence>
<comment type="subcellular location">
    <subcellularLocation>
        <location evidence="1 4 5">Nucleus</location>
    </subcellularLocation>
</comment>
<name>A0A6A2WET6_HIBSY</name>
<dbReference type="PROSITE" id="PS51667">
    <property type="entry name" value="WRC"/>
    <property type="match status" value="1"/>
</dbReference>
<feature type="short sequence motif" description="Bipartite nuclear localization signal" evidence="4">
    <location>
        <begin position="213"/>
        <end position="223"/>
    </location>
</feature>
<feature type="short sequence motif" description="Bipartite nuclear localization signal" evidence="4">
    <location>
        <begin position="241"/>
        <end position="248"/>
    </location>
</feature>
<gene>
    <name evidence="9" type="ORF">F3Y22_tig00116997pilonHSYRG00887</name>
</gene>
<evidence type="ECO:0000256" key="1">
    <source>
        <dbReference type="ARBA" id="ARBA00004123"/>
    </source>
</evidence>
<accession>A0A6A2WET6</accession>
<dbReference type="GO" id="GO:0006351">
    <property type="term" value="P:DNA-templated transcription"/>
    <property type="evidence" value="ECO:0007669"/>
    <property type="project" value="UniProtKB-UniRule"/>
</dbReference>
<evidence type="ECO:0000313" key="10">
    <source>
        <dbReference type="Proteomes" id="UP000436088"/>
    </source>
</evidence>
<dbReference type="InterPro" id="IPR014978">
    <property type="entry name" value="Gln-Leu-Gln_QLQ"/>
</dbReference>
<evidence type="ECO:0000256" key="2">
    <source>
        <dbReference type="ARBA" id="ARBA00008122"/>
    </source>
</evidence>
<evidence type="ECO:0000256" key="3">
    <source>
        <dbReference type="ARBA" id="ARBA00023242"/>
    </source>
</evidence>
<feature type="compositionally biased region" description="Polar residues" evidence="6">
    <location>
        <begin position="528"/>
        <end position="545"/>
    </location>
</feature>
<proteinExistence type="inferred from homology"/>
<dbReference type="Pfam" id="PF08880">
    <property type="entry name" value="QLQ"/>
    <property type="match status" value="1"/>
</dbReference>
<keyword evidence="5" id="KW-0010">Activator</keyword>
<evidence type="ECO:0000313" key="9">
    <source>
        <dbReference type="EMBL" id="KAE8657043.1"/>
    </source>
</evidence>
<dbReference type="GO" id="GO:0005634">
    <property type="term" value="C:nucleus"/>
    <property type="evidence" value="ECO:0007669"/>
    <property type="project" value="UniProtKB-SubCell"/>
</dbReference>
<sequence length="558" mass="61139">MNQTLKPNIFALDKLLSLAQVMGLEGFVGLEAATTGFAPDPETMQKRYESGYPKQERSGNNEDQWRSSKLAKFEDFSASKATSNNTELFCSQIRSSFSGSKCRIPLLYLTSPAYTRNTGYSSGGFNGTNMHGVLTGARGPFTPSQWMELEHQALIYKYITSNAPIPSDLPIPIRKSHSASFSIFSGGLLRPNTLGWGAFHLGFSNNTDPEPGRCRRTDGKKWRCSRDAVADQKYCERHMNRGRHRSRKPVEGQSGHSAAATTTKLMPNVSSSPTSVSGRANQWQRRVQQPLHRTTAVQELAAWLLPSKDTAPGLAVKSLTCDLKSKENSSLIPKQPISYEQNSRAEFGVVSSDSLLNPSHKGFSLIKCRNFGSSLDASNQETETQHSLRQFMDEWPKTQSDRSAISWPEVDVQSDGTQLTISVPMAATDFISFTSSTNNNEKVTLSPLRLSREFYPIHMGLGVGNESNQRQANWIPISWESSMGGPLGEVLHSTNNSTGECKNTSPLGVLQKTTFASLSTSSTGSSTRAENNKANESANLRNNLLGSTLVHPSSLPAL</sequence>
<dbReference type="SMART" id="SM00951">
    <property type="entry name" value="QLQ"/>
    <property type="match status" value="1"/>
</dbReference>
<dbReference type="PANTHER" id="PTHR31602">
    <property type="entry name" value="GROWTH-REGULATING FACTOR 5"/>
    <property type="match status" value="1"/>
</dbReference>
<dbReference type="GO" id="GO:0099402">
    <property type="term" value="P:plant organ development"/>
    <property type="evidence" value="ECO:0007669"/>
    <property type="project" value="UniProtKB-ARBA"/>
</dbReference>
<dbReference type="EMBL" id="VEPZ02001762">
    <property type="protein sequence ID" value="KAE8657043.1"/>
    <property type="molecule type" value="Genomic_DNA"/>
</dbReference>
<keyword evidence="5" id="KW-0805">Transcription regulation</keyword>
<organism evidence="9 10">
    <name type="scientific">Hibiscus syriacus</name>
    <name type="common">Rose of Sharon</name>
    <dbReference type="NCBI Taxonomy" id="106335"/>
    <lineage>
        <taxon>Eukaryota</taxon>
        <taxon>Viridiplantae</taxon>
        <taxon>Streptophyta</taxon>
        <taxon>Embryophyta</taxon>
        <taxon>Tracheophyta</taxon>
        <taxon>Spermatophyta</taxon>
        <taxon>Magnoliopsida</taxon>
        <taxon>eudicotyledons</taxon>
        <taxon>Gunneridae</taxon>
        <taxon>Pentapetalae</taxon>
        <taxon>rosids</taxon>
        <taxon>malvids</taxon>
        <taxon>Malvales</taxon>
        <taxon>Malvaceae</taxon>
        <taxon>Malvoideae</taxon>
        <taxon>Hibiscus</taxon>
    </lineage>
</organism>
<reference evidence="9" key="1">
    <citation type="submission" date="2019-09" db="EMBL/GenBank/DDBJ databases">
        <title>Draft genome information of white flower Hibiscus syriacus.</title>
        <authorList>
            <person name="Kim Y.-M."/>
        </authorList>
    </citation>
    <scope>NUCLEOTIDE SEQUENCE [LARGE SCALE GENOMIC DNA]</scope>
    <source>
        <strain evidence="9">YM2019G1</strain>
    </source>
</reference>
<keyword evidence="10" id="KW-1185">Reference proteome</keyword>
<dbReference type="Proteomes" id="UP000436088">
    <property type="component" value="Unassembled WGS sequence"/>
</dbReference>
<dbReference type="Pfam" id="PF08879">
    <property type="entry name" value="WRC"/>
    <property type="match status" value="1"/>
</dbReference>
<feature type="compositionally biased region" description="Low complexity" evidence="6">
    <location>
        <begin position="518"/>
        <end position="527"/>
    </location>
</feature>
<comment type="domain">
    <text evidence="5">The QLQ domain and WRC domain may be involved in protein-protein interaction and DNA-binding, respectively.</text>
</comment>
<evidence type="ECO:0000259" key="8">
    <source>
        <dbReference type="PROSITE" id="PS51667"/>
    </source>
</evidence>
<comment type="caution">
    <text evidence="9">The sequence shown here is derived from an EMBL/GenBank/DDBJ whole genome shotgun (WGS) entry which is preliminary data.</text>
</comment>
<keyword evidence="5" id="KW-0804">Transcription</keyword>
<feature type="compositionally biased region" description="Basic and acidic residues" evidence="6">
    <location>
        <begin position="43"/>
        <end position="65"/>
    </location>
</feature>
<evidence type="ECO:0000256" key="5">
    <source>
        <dbReference type="RuleBase" id="RU367127"/>
    </source>
</evidence>
<feature type="region of interest" description="Disordered" evidence="6">
    <location>
        <begin position="518"/>
        <end position="545"/>
    </location>
</feature>